<dbReference type="PROSITE" id="PS00889">
    <property type="entry name" value="CNMP_BINDING_2"/>
    <property type="match status" value="1"/>
</dbReference>
<dbReference type="PRINTS" id="PR00103">
    <property type="entry name" value="CAMPKINASE"/>
</dbReference>
<reference evidence="10 11" key="1">
    <citation type="journal article" date="2009" name="Environ. Microbiol.">
        <title>Genome sequence of Desulfobacterium autotrophicum HRM2, a marine sulfate reducer oxidizing organic carbon completely to carbon dioxide.</title>
        <authorList>
            <person name="Strittmatter A.W."/>
            <person name="Liesegang H."/>
            <person name="Rabus R."/>
            <person name="Decker I."/>
            <person name="Amann J."/>
            <person name="Andres S."/>
            <person name="Henne A."/>
            <person name="Fricke W.F."/>
            <person name="Martinez-Arias R."/>
            <person name="Bartels D."/>
            <person name="Goesmann A."/>
            <person name="Krause L."/>
            <person name="Puehler A."/>
            <person name="Klenk H.P."/>
            <person name="Richter M."/>
            <person name="Schuler M."/>
            <person name="Gloeckner F.O."/>
            <person name="Meyerdierks A."/>
            <person name="Gottschalk G."/>
            <person name="Amann R."/>
        </authorList>
    </citation>
    <scope>NUCLEOTIDE SEQUENCE [LARGE SCALE GENOMIC DNA]</scope>
    <source>
        <strain evidence="11">ATCC 43914 / DSM 3382 / HRM2</strain>
    </source>
</reference>
<dbReference type="HOGENOM" id="CLU_464398_0_0_7"/>
<dbReference type="eggNOG" id="COG0664">
    <property type="taxonomic scope" value="Bacteria"/>
</dbReference>
<dbReference type="SUPFAM" id="SSF56112">
    <property type="entry name" value="Protein kinase-like (PK-like)"/>
    <property type="match status" value="1"/>
</dbReference>
<keyword evidence="6" id="KW-0142">cGMP-binding</keyword>
<dbReference type="InterPro" id="IPR014710">
    <property type="entry name" value="RmlC-like_jellyroll"/>
</dbReference>
<dbReference type="Proteomes" id="UP000000442">
    <property type="component" value="Chromosome"/>
</dbReference>
<dbReference type="Pfam" id="PF00027">
    <property type="entry name" value="cNMP_binding"/>
    <property type="match status" value="1"/>
</dbReference>
<dbReference type="SUPFAM" id="SSF51206">
    <property type="entry name" value="cAMP-binding domain-like"/>
    <property type="match status" value="1"/>
</dbReference>
<dbReference type="PROSITE" id="PS50011">
    <property type="entry name" value="PROTEIN_KINASE_DOM"/>
    <property type="match status" value="1"/>
</dbReference>
<keyword evidence="2 10" id="KW-0808">Transferase</keyword>
<feature type="domain" description="Cyclic nucleotide-binding" evidence="9">
    <location>
        <begin position="139"/>
        <end position="258"/>
    </location>
</feature>
<dbReference type="Gene3D" id="3.30.200.20">
    <property type="entry name" value="Phosphorylase Kinase, domain 1"/>
    <property type="match status" value="1"/>
</dbReference>
<dbReference type="SMART" id="SM00220">
    <property type="entry name" value="S_TKc"/>
    <property type="match status" value="1"/>
</dbReference>
<keyword evidence="11" id="KW-1185">Reference proteome</keyword>
<dbReference type="KEGG" id="dat:HRM2_26100"/>
<evidence type="ECO:0000256" key="2">
    <source>
        <dbReference type="ARBA" id="ARBA00022679"/>
    </source>
</evidence>
<feature type="domain" description="Protein kinase" evidence="8">
    <location>
        <begin position="273"/>
        <end position="529"/>
    </location>
</feature>
<keyword evidence="1" id="KW-0140">cGMP</keyword>
<sequence>MEKSEEKRRRGRKITIPMGIGIAYLQKDGDTPGCLVGQRNPVHFIDLLNKSDEGICLRITHSITLEEAFIMQFYDRNEQKWHLCRCVGKWINQDKADPDFFLMGCAYQRLGDKNIESSGDTFNENASPIDYEFLKVTRFFKTIDRGGLCPLLNAMTFQRVPAGKKIIKQGEQGDACFIIQKGICTVYIERGCEKYQIARIKKGNIVGEMAILTGEVRSASVEAETDMEFWRISRDQFDDISGKYPDVRNFLTELVTERFSSRKRTAKREIGKYVITDIIGKGGYAMVYGGLHQDLNMAVAVKMMNHNMAMNENFLKKFRNEARLIAQFNHRNIVRVYDIEERFRTIFIIMEFLQGMSLYEELSDVSKLPYPKIVDYLIQISSGLAYAHERGVVHQDIKPANIFIQHGDQVKILDFGVACPIATENTDFLGTPYYMSPEQIEMESVDERSDIYSLGLLAYEMVTGQRPYPDDDLVRLEELHVTEDIPDPRNSDPDIPEELRQFILKACSRDREKRYRNIQEVLAQIQPLKEKYGPGKKDISRGKRKMTSLILFSNEADQLALNRLLEEFSLKAQALGITLKAADFSDI</sequence>
<evidence type="ECO:0000259" key="8">
    <source>
        <dbReference type="PROSITE" id="PS50011"/>
    </source>
</evidence>
<evidence type="ECO:0000313" key="11">
    <source>
        <dbReference type="Proteomes" id="UP000000442"/>
    </source>
</evidence>
<dbReference type="Gene3D" id="1.10.510.10">
    <property type="entry name" value="Transferase(Phosphotransferase) domain 1"/>
    <property type="match status" value="1"/>
</dbReference>
<evidence type="ECO:0000313" key="10">
    <source>
        <dbReference type="EMBL" id="ACN15704.1"/>
    </source>
</evidence>
<name>C0QH55_DESAH</name>
<dbReference type="Pfam" id="PF00069">
    <property type="entry name" value="Pkinase"/>
    <property type="match status" value="1"/>
</dbReference>
<evidence type="ECO:0000256" key="5">
    <source>
        <dbReference type="ARBA" id="ARBA00022840"/>
    </source>
</evidence>
<proteinExistence type="predicted"/>
<dbReference type="PROSITE" id="PS50042">
    <property type="entry name" value="CNMP_BINDING_3"/>
    <property type="match status" value="1"/>
</dbReference>
<dbReference type="OrthoDB" id="9801841at2"/>
<dbReference type="InterPro" id="IPR017441">
    <property type="entry name" value="Protein_kinase_ATP_BS"/>
</dbReference>
<dbReference type="eggNOG" id="COG0515">
    <property type="taxonomic scope" value="Bacteria"/>
</dbReference>
<dbReference type="STRING" id="177437.HRM2_26100"/>
<protein>
    <submittedName>
        <fullName evidence="10">Serine/threonine protein kinase</fullName>
        <ecNumber evidence="10">2.7.11.1</ecNumber>
    </submittedName>
</protein>
<evidence type="ECO:0000256" key="6">
    <source>
        <dbReference type="ARBA" id="ARBA00022992"/>
    </source>
</evidence>
<keyword evidence="10" id="KW-0723">Serine/threonine-protein kinase</keyword>
<dbReference type="InterPro" id="IPR018490">
    <property type="entry name" value="cNMP-bd_dom_sf"/>
</dbReference>
<dbReference type="GO" id="GO:0030553">
    <property type="term" value="F:cGMP binding"/>
    <property type="evidence" value="ECO:0007669"/>
    <property type="project" value="UniProtKB-KW"/>
</dbReference>
<dbReference type="CDD" id="cd00038">
    <property type="entry name" value="CAP_ED"/>
    <property type="match status" value="1"/>
</dbReference>
<dbReference type="CDD" id="cd14014">
    <property type="entry name" value="STKc_PknB_like"/>
    <property type="match status" value="1"/>
</dbReference>
<dbReference type="PROSITE" id="PS00108">
    <property type="entry name" value="PROTEIN_KINASE_ST"/>
    <property type="match status" value="1"/>
</dbReference>
<dbReference type="EC" id="2.7.11.1" evidence="10"/>
<gene>
    <name evidence="10" type="ordered locus">HRM2_26100</name>
</gene>
<evidence type="ECO:0000256" key="4">
    <source>
        <dbReference type="ARBA" id="ARBA00022777"/>
    </source>
</evidence>
<evidence type="ECO:0000259" key="9">
    <source>
        <dbReference type="PROSITE" id="PS50042"/>
    </source>
</evidence>
<feature type="binding site" evidence="7">
    <location>
        <position position="302"/>
    </location>
    <ligand>
        <name>ATP</name>
        <dbReference type="ChEBI" id="CHEBI:30616"/>
    </ligand>
</feature>
<keyword evidence="5 7" id="KW-0067">ATP-binding</keyword>
<dbReference type="InterPro" id="IPR008271">
    <property type="entry name" value="Ser/Thr_kinase_AS"/>
</dbReference>
<dbReference type="PANTHER" id="PTHR43289">
    <property type="entry name" value="MITOGEN-ACTIVATED PROTEIN KINASE KINASE KINASE 20-RELATED"/>
    <property type="match status" value="1"/>
</dbReference>
<dbReference type="InterPro" id="IPR018488">
    <property type="entry name" value="cNMP-bd_CS"/>
</dbReference>
<dbReference type="PANTHER" id="PTHR43289:SF6">
    <property type="entry name" value="SERINE_THREONINE-PROTEIN KINASE NEKL-3"/>
    <property type="match status" value="1"/>
</dbReference>
<dbReference type="GO" id="GO:0005524">
    <property type="term" value="F:ATP binding"/>
    <property type="evidence" value="ECO:0007669"/>
    <property type="project" value="UniProtKB-UniRule"/>
</dbReference>
<dbReference type="PROSITE" id="PS00107">
    <property type="entry name" value="PROTEIN_KINASE_ATP"/>
    <property type="match status" value="1"/>
</dbReference>
<dbReference type="GO" id="GO:0004674">
    <property type="term" value="F:protein serine/threonine kinase activity"/>
    <property type="evidence" value="ECO:0007669"/>
    <property type="project" value="UniProtKB-KW"/>
</dbReference>
<dbReference type="Gene3D" id="2.60.120.10">
    <property type="entry name" value="Jelly Rolls"/>
    <property type="match status" value="1"/>
</dbReference>
<keyword evidence="4 10" id="KW-0418">Kinase</keyword>
<evidence type="ECO:0000256" key="7">
    <source>
        <dbReference type="PROSITE-ProRule" id="PRU10141"/>
    </source>
</evidence>
<dbReference type="InterPro" id="IPR011009">
    <property type="entry name" value="Kinase-like_dom_sf"/>
</dbReference>
<dbReference type="InterPro" id="IPR000719">
    <property type="entry name" value="Prot_kinase_dom"/>
</dbReference>
<organism evidence="10 11">
    <name type="scientific">Desulforapulum autotrophicum (strain ATCC 43914 / DSM 3382 / VKM B-1955 / HRM2)</name>
    <name type="common">Desulfobacterium autotrophicum</name>
    <dbReference type="NCBI Taxonomy" id="177437"/>
    <lineage>
        <taxon>Bacteria</taxon>
        <taxon>Pseudomonadati</taxon>
        <taxon>Thermodesulfobacteriota</taxon>
        <taxon>Desulfobacteria</taxon>
        <taxon>Desulfobacterales</taxon>
        <taxon>Desulfobacteraceae</taxon>
        <taxon>Desulforapulum</taxon>
    </lineage>
</organism>
<keyword evidence="3 7" id="KW-0547">Nucleotide-binding</keyword>
<dbReference type="SMART" id="SM00100">
    <property type="entry name" value="cNMP"/>
    <property type="match status" value="1"/>
</dbReference>
<dbReference type="InterPro" id="IPR000595">
    <property type="entry name" value="cNMP-bd_dom"/>
</dbReference>
<dbReference type="AlphaFoldDB" id="C0QH55"/>
<dbReference type="EMBL" id="CP001087">
    <property type="protein sequence ID" value="ACN15704.1"/>
    <property type="molecule type" value="Genomic_DNA"/>
</dbReference>
<evidence type="ECO:0000256" key="1">
    <source>
        <dbReference type="ARBA" id="ARBA00022535"/>
    </source>
</evidence>
<accession>C0QH55</accession>
<evidence type="ECO:0000256" key="3">
    <source>
        <dbReference type="ARBA" id="ARBA00022741"/>
    </source>
</evidence>